<protein>
    <submittedName>
        <fullName evidence="1">Uncharacterized protein</fullName>
    </submittedName>
</protein>
<proteinExistence type="predicted"/>
<reference evidence="2" key="1">
    <citation type="journal article" date="2010" name="Genome Res.">
        <title>Population genomic sequencing of Coccidioides fungi reveals recent hybridization and transposon control.</title>
        <authorList>
            <person name="Neafsey D.E."/>
            <person name="Barker B.M."/>
            <person name="Sharpton T.J."/>
            <person name="Stajich J.E."/>
            <person name="Park D.J."/>
            <person name="Whiston E."/>
            <person name="Hung C.-Y."/>
            <person name="McMahan C."/>
            <person name="White J."/>
            <person name="Sykes S."/>
            <person name="Heiman D."/>
            <person name="Young S."/>
            <person name="Zeng Q."/>
            <person name="Abouelleil A."/>
            <person name="Aftuck L."/>
            <person name="Bessette D."/>
            <person name="Brown A."/>
            <person name="FitzGerald M."/>
            <person name="Lui A."/>
            <person name="Macdonald J.P."/>
            <person name="Priest M."/>
            <person name="Orbach M.J."/>
            <person name="Galgiani J.N."/>
            <person name="Kirkland T.N."/>
            <person name="Cole G.T."/>
            <person name="Birren B.W."/>
            <person name="Henn M.R."/>
            <person name="Taylor J.W."/>
            <person name="Rounsley S.D."/>
        </authorList>
    </citation>
    <scope>NUCLEOTIDE SEQUENCE [LARGE SCALE GENOMIC DNA]</scope>
    <source>
        <strain evidence="2">RMSCC 757 / Silveira</strain>
    </source>
</reference>
<dbReference type="EMBL" id="GL636501">
    <property type="protein sequence ID" value="EFW15429.1"/>
    <property type="molecule type" value="Genomic_DNA"/>
</dbReference>
<gene>
    <name evidence="1" type="ORF">CPSG_07866</name>
</gene>
<organism evidence="2">
    <name type="scientific">Coccidioides posadasii (strain RMSCC 757 / Silveira)</name>
    <name type="common">Valley fever fungus</name>
    <dbReference type="NCBI Taxonomy" id="443226"/>
    <lineage>
        <taxon>Eukaryota</taxon>
        <taxon>Fungi</taxon>
        <taxon>Dikarya</taxon>
        <taxon>Ascomycota</taxon>
        <taxon>Pezizomycotina</taxon>
        <taxon>Eurotiomycetes</taxon>
        <taxon>Eurotiomycetidae</taxon>
        <taxon>Onygenales</taxon>
        <taxon>Onygenaceae</taxon>
        <taxon>Coccidioides</taxon>
    </lineage>
</organism>
<name>E9DE75_COCPS</name>
<sequence length="113" mass="12973">MGRSQWSKAAETSHKAVGQAEILNFSLPMQPYQERNCFDVWHCLSGRSENNRNFTDRGTAALCSQGWRSALLARLGAVEMNELEFPNHDCNWYRLWYSSEGEENTRGQKKTGQ</sequence>
<keyword evidence="2" id="KW-1185">Reference proteome</keyword>
<reference evidence="2" key="2">
    <citation type="submission" date="2010-03" db="EMBL/GenBank/DDBJ databases">
        <title>The genome sequence of Coccidioides posadasii strain Silveira.</title>
        <authorList>
            <consortium name="The Broad Institute Genome Sequencing Center for Infectious Disease"/>
            <person name="Neafsey D."/>
            <person name="Orbach M."/>
            <person name="Henn M.R."/>
            <person name="Cole G.T."/>
            <person name="Galgiani J."/>
            <person name="Gardner M.J."/>
            <person name="Kirkland T.N."/>
            <person name="Taylor J.W."/>
            <person name="Young S.K."/>
            <person name="Zeng Q."/>
            <person name="Koehrsen M."/>
            <person name="Alvarado L."/>
            <person name="Berlin A."/>
            <person name="Borenstein D."/>
            <person name="Chapman S.B."/>
            <person name="Chen Z."/>
            <person name="Engels R."/>
            <person name="Freedman E."/>
            <person name="Gellesch M."/>
            <person name="Goldberg J."/>
            <person name="Griggs A."/>
            <person name="Gujja S."/>
            <person name="Heilman E."/>
            <person name="Heiman D."/>
            <person name="Howarth C."/>
            <person name="Jen D."/>
            <person name="Larson L."/>
            <person name="Mehta T."/>
            <person name="Neiman D."/>
            <person name="Park D."/>
            <person name="Pearson M."/>
            <person name="Richards J."/>
            <person name="Roberts A."/>
            <person name="Saif S."/>
            <person name="Shea T."/>
            <person name="Shenoy N."/>
            <person name="Sisk P."/>
            <person name="Stolte C."/>
            <person name="Sykes S."/>
            <person name="Walk T."/>
            <person name="White J."/>
            <person name="Yandava C."/>
            <person name="Haas B."/>
            <person name="Nusbaum C."/>
            <person name="Birren B."/>
        </authorList>
    </citation>
    <scope>NUCLEOTIDE SEQUENCE [LARGE SCALE GENOMIC DNA]</scope>
    <source>
        <strain evidence="2">RMSCC 757 / Silveira</strain>
    </source>
</reference>
<dbReference type="HOGENOM" id="CLU_2133277_0_0_1"/>
<accession>E9DE75</accession>
<evidence type="ECO:0000313" key="1">
    <source>
        <dbReference type="EMBL" id="EFW15429.1"/>
    </source>
</evidence>
<dbReference type="Proteomes" id="UP000002497">
    <property type="component" value="Unassembled WGS sequence"/>
</dbReference>
<dbReference type="AlphaFoldDB" id="E9DE75"/>
<dbReference type="VEuPathDB" id="FungiDB:CPSG_07866"/>
<evidence type="ECO:0000313" key="2">
    <source>
        <dbReference type="Proteomes" id="UP000002497"/>
    </source>
</evidence>